<dbReference type="Gene3D" id="3.30.565.10">
    <property type="entry name" value="Histidine kinase-like ATPase, C-terminal domain"/>
    <property type="match status" value="1"/>
</dbReference>
<dbReference type="Pfam" id="PF13589">
    <property type="entry name" value="HATPase_c_3"/>
    <property type="match status" value="1"/>
</dbReference>
<evidence type="ECO:0000256" key="1">
    <source>
        <dbReference type="SAM" id="MobiDB-lite"/>
    </source>
</evidence>
<protein>
    <recommendedName>
        <fullName evidence="4">ATP-binding protein</fullName>
    </recommendedName>
</protein>
<feature type="region of interest" description="Disordered" evidence="1">
    <location>
        <begin position="373"/>
        <end position="402"/>
    </location>
</feature>
<evidence type="ECO:0008006" key="4">
    <source>
        <dbReference type="Google" id="ProtNLM"/>
    </source>
</evidence>
<dbReference type="AlphaFoldDB" id="A0A2M8AWJ7"/>
<sequence>MSLHESNVNFRNLIRDLTDMYTYDVAEVVITELVANALDAEATTISVDYNPISRILVVSDNGVGMTSEQFRKYHDLAAGLKSRGSGIGFAGVGAKISFNIAERVITETRSTSFEGGSNWQLVRQQDGNEQLIWEDLMPEQLNGCGTRIEVDFTNRDEIPYTTPDELVSILRRHYLPLFDTSFLELYSKLGRYHNLRFSVNGQIIAPGNLSEEFKLEKAKEIYLERSSNLIGYGILGLSKNEYPIGEEVCGVLISVFGKFVKAELFNQFPGREGPRIFGLVEVPGLVKYLNTPKSDFIRPRGQHKEFEGYYGPIRDCFKSWLAEAGIQTLEIDVTVETRKIEKEIAKILEDIPELGEFFGFRSPKKVLRSDDGGNISSTEHEGIEASFPIGDGHRGKNGAPPDVGLDPGQTLVEDGKGIAKATPVSRAARRGPKITFVNAPEKLEMAWVEGNTISINNGHPVLNKIKGGYKEKRVFYFVAIGCAVQRFLATQDEKADLMFIDRLLTAWGSK</sequence>
<proteinExistence type="predicted"/>
<comment type="caution">
    <text evidence="2">The sequence shown here is derived from an EMBL/GenBank/DDBJ whole genome shotgun (WGS) entry which is preliminary data.</text>
</comment>
<evidence type="ECO:0000313" key="2">
    <source>
        <dbReference type="EMBL" id="PJB30489.1"/>
    </source>
</evidence>
<dbReference type="EMBL" id="PFUI01000009">
    <property type="protein sequence ID" value="PJB30489.1"/>
    <property type="molecule type" value="Genomic_DNA"/>
</dbReference>
<accession>A0A2M8AWJ7</accession>
<dbReference type="InterPro" id="IPR036890">
    <property type="entry name" value="HATPase_C_sf"/>
</dbReference>
<evidence type="ECO:0000313" key="3">
    <source>
        <dbReference type="Proteomes" id="UP000231366"/>
    </source>
</evidence>
<dbReference type="SUPFAM" id="SSF55874">
    <property type="entry name" value="ATPase domain of HSP90 chaperone/DNA topoisomerase II/histidine kinase"/>
    <property type="match status" value="1"/>
</dbReference>
<name>A0A2M8AWJ7_9BACT</name>
<organism evidence="2 3">
    <name type="scientific">Candidatus Desantisbacteria bacterium CG_4_9_14_3_um_filter_40_11</name>
    <dbReference type="NCBI Taxonomy" id="1974546"/>
    <lineage>
        <taxon>Bacteria</taxon>
        <taxon>Candidatus Desantisiibacteriota</taxon>
    </lineage>
</organism>
<reference evidence="3" key="1">
    <citation type="submission" date="2017-09" db="EMBL/GenBank/DDBJ databases">
        <title>Depth-based differentiation of microbial function through sediment-hosted aquifers and enrichment of novel symbionts in the deep terrestrial subsurface.</title>
        <authorList>
            <person name="Probst A.J."/>
            <person name="Ladd B."/>
            <person name="Jarett J.K."/>
            <person name="Geller-Mcgrath D.E."/>
            <person name="Sieber C.M.K."/>
            <person name="Emerson J.B."/>
            <person name="Anantharaman K."/>
            <person name="Thomas B.C."/>
            <person name="Malmstrom R."/>
            <person name="Stieglmeier M."/>
            <person name="Klingl A."/>
            <person name="Woyke T."/>
            <person name="Ryan C.M."/>
            <person name="Banfield J.F."/>
        </authorList>
    </citation>
    <scope>NUCLEOTIDE SEQUENCE [LARGE SCALE GENOMIC DNA]</scope>
</reference>
<dbReference type="Proteomes" id="UP000231366">
    <property type="component" value="Unassembled WGS sequence"/>
</dbReference>
<gene>
    <name evidence="2" type="ORF">CO110_00270</name>
</gene>